<protein>
    <submittedName>
        <fullName evidence="1">Uncharacterized protein</fullName>
    </submittedName>
</protein>
<comment type="caution">
    <text evidence="1">The sequence shown here is derived from an EMBL/GenBank/DDBJ whole genome shotgun (WGS) entry which is preliminary data.</text>
</comment>
<reference evidence="2" key="1">
    <citation type="journal article" date="2023" name="G3 (Bethesda)">
        <title>Genome assembly and association tests identify interacting loci associated with vigor, precocity, and sex in interspecific pistachio rootstocks.</title>
        <authorList>
            <person name="Palmer W."/>
            <person name="Jacygrad E."/>
            <person name="Sagayaradj S."/>
            <person name="Cavanaugh K."/>
            <person name="Han R."/>
            <person name="Bertier L."/>
            <person name="Beede B."/>
            <person name="Kafkas S."/>
            <person name="Golino D."/>
            <person name="Preece J."/>
            <person name="Michelmore R."/>
        </authorList>
    </citation>
    <scope>NUCLEOTIDE SEQUENCE [LARGE SCALE GENOMIC DNA]</scope>
</reference>
<dbReference type="Proteomes" id="UP001163603">
    <property type="component" value="Chromosome 2"/>
</dbReference>
<sequence>MNFHKMKANLFQSLILPFTITAFCILIAIPSCFSADDYRYSTCRTMYSCGVIGDIDYPFWGDDRSPYCGREGFQLGCEDHQFPTLRSGFKGFNVSRINRKLQLMTIFRNVLFPSSCSQLFQERIAFNEALFSYGQEVRNLSLFYDCSGNLSQSDENKFTCHVEGNEVRTGFYTFEGRDLLRNLSNNCSKVTRVLIALNDLNENRLVAGQLGEALNEDIDMKFNADNESCSACMDSEGVCGSNPSISDPFLCFCRDRPRDRTCPVSLLKFSCGSILLNILNPFWGNNRPSHHVEQEFELKCQF</sequence>
<proteinExistence type="predicted"/>
<gene>
    <name evidence="1" type="ORF">Pint_16508</name>
</gene>
<evidence type="ECO:0000313" key="1">
    <source>
        <dbReference type="EMBL" id="KAJ0047918.1"/>
    </source>
</evidence>
<organism evidence="1 2">
    <name type="scientific">Pistacia integerrima</name>
    <dbReference type="NCBI Taxonomy" id="434235"/>
    <lineage>
        <taxon>Eukaryota</taxon>
        <taxon>Viridiplantae</taxon>
        <taxon>Streptophyta</taxon>
        <taxon>Embryophyta</taxon>
        <taxon>Tracheophyta</taxon>
        <taxon>Spermatophyta</taxon>
        <taxon>Magnoliopsida</taxon>
        <taxon>eudicotyledons</taxon>
        <taxon>Gunneridae</taxon>
        <taxon>Pentapetalae</taxon>
        <taxon>rosids</taxon>
        <taxon>malvids</taxon>
        <taxon>Sapindales</taxon>
        <taxon>Anacardiaceae</taxon>
        <taxon>Pistacia</taxon>
    </lineage>
</organism>
<dbReference type="EMBL" id="CM047737">
    <property type="protein sequence ID" value="KAJ0047918.1"/>
    <property type="molecule type" value="Genomic_DNA"/>
</dbReference>
<keyword evidence="2" id="KW-1185">Reference proteome</keyword>
<evidence type="ECO:0000313" key="2">
    <source>
        <dbReference type="Proteomes" id="UP001163603"/>
    </source>
</evidence>
<name>A0ACC0ZA36_9ROSI</name>
<accession>A0ACC0ZA36</accession>